<dbReference type="Pfam" id="PF19258">
    <property type="entry name" value="KxYKxGKxW_sig"/>
    <property type="match status" value="1"/>
</dbReference>
<feature type="domain" description="MucBP" evidence="6">
    <location>
        <begin position="772"/>
        <end position="833"/>
    </location>
</feature>
<keyword evidence="5" id="KW-0472">Membrane</keyword>
<reference evidence="7 8" key="1">
    <citation type="journal article" date="2013" name="PLoS ONE">
        <title>Genomic Analysis by Deep Sequencing of the Probiotic Lactobacillus brevis KB290 Harboring Nine Plasmids Reveals Genomic Stability.</title>
        <authorList>
            <person name="Fukao M."/>
            <person name="Oshima K."/>
            <person name="Morita H."/>
            <person name="Toh H."/>
            <person name="Suda W."/>
            <person name="Kim S.W."/>
            <person name="Suzuki S."/>
            <person name="Yakabe T."/>
            <person name="Hattori M."/>
            <person name="Yajima N."/>
        </authorList>
    </citation>
    <scope>NUCLEOTIDE SEQUENCE [LARGE SCALE GENOMIC DNA]</scope>
    <source>
        <strain evidence="7 8">KB290</strain>
    </source>
</reference>
<dbReference type="InterPro" id="IPR032675">
    <property type="entry name" value="LRR_dom_sf"/>
</dbReference>
<dbReference type="InterPro" id="IPR050836">
    <property type="entry name" value="SDS22/Internalin_LRR"/>
</dbReference>
<dbReference type="HOGENOM" id="CLU_308554_0_0_9"/>
<evidence type="ECO:0000259" key="6">
    <source>
        <dbReference type="Pfam" id="PF06458"/>
    </source>
</evidence>
<feature type="transmembrane region" description="Helical" evidence="5">
    <location>
        <begin position="12"/>
        <end position="29"/>
    </location>
</feature>
<keyword evidence="5" id="KW-0812">Transmembrane</keyword>
<evidence type="ECO:0000256" key="2">
    <source>
        <dbReference type="ARBA" id="ARBA00022729"/>
    </source>
</evidence>
<keyword evidence="1" id="KW-0433">Leucine-rich repeat</keyword>
<name>M5ABI3_LEVBR</name>
<evidence type="ECO:0000313" key="8">
    <source>
        <dbReference type="Proteomes" id="UP000012042"/>
    </source>
</evidence>
<dbReference type="AlphaFoldDB" id="M5ABI3"/>
<dbReference type="PANTHER" id="PTHR46652">
    <property type="entry name" value="LEUCINE-RICH REPEAT AND IQ DOMAIN-CONTAINING PROTEIN 1-RELATED"/>
    <property type="match status" value="1"/>
</dbReference>
<evidence type="ECO:0000256" key="4">
    <source>
        <dbReference type="SAM" id="MobiDB-lite"/>
    </source>
</evidence>
<protein>
    <submittedName>
        <fullName evidence="7">Internalin-J</fullName>
    </submittedName>
</protein>
<dbReference type="InterPro" id="IPR001611">
    <property type="entry name" value="Leu-rich_rpt"/>
</dbReference>
<dbReference type="Proteomes" id="UP000012042">
    <property type="component" value="Chromosome"/>
</dbReference>
<dbReference type="Gene3D" id="3.80.10.10">
    <property type="entry name" value="Ribonuclease Inhibitor"/>
    <property type="match status" value="1"/>
</dbReference>
<evidence type="ECO:0000256" key="1">
    <source>
        <dbReference type="ARBA" id="ARBA00022614"/>
    </source>
</evidence>
<proteinExistence type="predicted"/>
<dbReference type="KEGG" id="lbk:LVISKB_0120"/>
<organism evidence="7 8">
    <name type="scientific">Levilactobacillus brevis KB290</name>
    <dbReference type="NCBI Taxonomy" id="1001583"/>
    <lineage>
        <taxon>Bacteria</taxon>
        <taxon>Bacillati</taxon>
        <taxon>Bacillota</taxon>
        <taxon>Bacilli</taxon>
        <taxon>Lactobacillales</taxon>
        <taxon>Lactobacillaceae</taxon>
        <taxon>Levilactobacillus</taxon>
    </lineage>
</organism>
<feature type="compositionally biased region" description="Low complexity" evidence="4">
    <location>
        <begin position="847"/>
        <end position="870"/>
    </location>
</feature>
<dbReference type="NCBIfam" id="TIGR03715">
    <property type="entry name" value="KxYKxGKxW"/>
    <property type="match status" value="1"/>
</dbReference>
<keyword evidence="2" id="KW-0732">Signal</keyword>
<feature type="transmembrane region" description="Helical" evidence="5">
    <location>
        <begin position="933"/>
        <end position="950"/>
    </location>
</feature>
<dbReference type="InterPro" id="IPR009459">
    <property type="entry name" value="MucBP_dom"/>
</dbReference>
<gene>
    <name evidence="7" type="ORF">LVISKB_0120</name>
</gene>
<evidence type="ECO:0000313" key="7">
    <source>
        <dbReference type="EMBL" id="BAN05755.1"/>
    </source>
</evidence>
<evidence type="ECO:0000256" key="3">
    <source>
        <dbReference type="ARBA" id="ARBA00022737"/>
    </source>
</evidence>
<dbReference type="PANTHER" id="PTHR46652:SF3">
    <property type="entry name" value="LEUCINE-RICH REPEAT-CONTAINING PROTEIN 9"/>
    <property type="match status" value="1"/>
</dbReference>
<feature type="region of interest" description="Disordered" evidence="4">
    <location>
        <begin position="136"/>
        <end position="158"/>
    </location>
</feature>
<dbReference type="PROSITE" id="PS51450">
    <property type="entry name" value="LRR"/>
    <property type="match status" value="2"/>
</dbReference>
<dbReference type="Pfam" id="PF06458">
    <property type="entry name" value="MucBP"/>
    <property type="match status" value="5"/>
</dbReference>
<dbReference type="NCBIfam" id="TIGR01167">
    <property type="entry name" value="LPXTG_anchor"/>
    <property type="match status" value="1"/>
</dbReference>
<feature type="region of interest" description="Disordered" evidence="4">
    <location>
        <begin position="838"/>
        <end position="930"/>
    </location>
</feature>
<evidence type="ECO:0000256" key="5">
    <source>
        <dbReference type="SAM" id="Phobius"/>
    </source>
</evidence>
<dbReference type="SUPFAM" id="SSF52058">
    <property type="entry name" value="L domain-like"/>
    <property type="match status" value="1"/>
</dbReference>
<feature type="compositionally biased region" description="Low complexity" evidence="4">
    <location>
        <begin position="138"/>
        <end position="158"/>
    </location>
</feature>
<feature type="compositionally biased region" description="Polar residues" evidence="4">
    <location>
        <begin position="892"/>
        <end position="911"/>
    </location>
</feature>
<feature type="domain" description="MucBP" evidence="6">
    <location>
        <begin position="698"/>
        <end position="758"/>
    </location>
</feature>
<feature type="domain" description="MucBP" evidence="6">
    <location>
        <begin position="634"/>
        <end position="690"/>
    </location>
</feature>
<keyword evidence="3" id="KW-0677">Repeat</keyword>
<feature type="transmembrane region" description="Helical" evidence="5">
    <location>
        <begin position="41"/>
        <end position="61"/>
    </location>
</feature>
<dbReference type="EMBL" id="AP012167">
    <property type="protein sequence ID" value="BAN05755.1"/>
    <property type="molecule type" value="Genomic_DNA"/>
</dbReference>
<sequence length="956" mass="100529">MHDKKHLISHTVVWMAMFIKGGIIVFKAMNSKEHYKMYKKGKLWMIAGVFTATVMMGLMGGQPAQAATTTTSDATTTETVTPAKATATEQFSAAATPASTASSAITPNSAATSAAQSATQAATSSAAPVISKTASAVTPDSTATNSTSTPASAAPSSVAPVSSAAAIDATKVATPVSAATAQVKAATTRNVANAAAVAPVAATVQSAAPADVTIDQWMPDTNLQQVVLHELAKTTGITSADQITQAMMGNLTKLYVDTSAQQNNKDYYLATMQVRSLQGLEYAKNLTDLWICPNLDANLNWTGAYMKYGSISDISALAGLTNLTELNLQMNQISNISALKNLKLKGVSLSYNQISDLSPLQNSKDTMSTSATMAYQIIKLPTIVLNAKTTSYTMPSFIITNLDGGNVPITPVQTSPYFGMTSAGTGTNLDDATVAWKDLGQSGYLFVDWHDTLLGLPGYPFDGEIVQLYTLSDSVGNVNVNFKTTSGLSLAPQVTLSGNLGDDFDLNQSATVMNAVQKIMAQGYAYQGTADDMAVTGVYAEDPTNITLLFGVKKLAATFNFIDDQGHTLAVPQTMTGDYGQAWQTQVPSLKGYTFKQATQDGQPLTLTDGQLVGTLTADTTINLIYTADTKTATVHYVYADGSEAAPSQTVSGKYGDTIAFPTSPVIKGYTASELTPAKYGDENTFTVTYTADTKTATVHYVYADGSEAAPSQTVSGKYGDTIAFPTSPVIKGYTASKLPTSVFGDNVAANTFTITYTKDAVTPPTPTQQVTVTVHYQDSDGKAVASDFVFTKQVGDRYTTSPADVKNYRLQAIPANASGVVGDQNIVVTYVYVQQSGDGDQVTPDQPGTTTPTKPVKPTKPTQPAKQPTVNKTGGQADQVRVGTRVKPQAAVQNGATQPAVSAKATTTPAGMSDPTQTTLKTLPQTGEQATSPWWGIVLLGSLLGLAGFRREKRH</sequence>
<dbReference type="Gene3D" id="3.10.20.320">
    <property type="entry name" value="Putative peptidoglycan bound protein (lpxtg motif)"/>
    <property type="match status" value="5"/>
</dbReference>
<feature type="compositionally biased region" description="Low complexity" evidence="4">
    <location>
        <begin position="916"/>
        <end position="927"/>
    </location>
</feature>
<dbReference type="PATRIC" id="fig|1001583.3.peg.115"/>
<feature type="domain" description="MucBP" evidence="6">
    <location>
        <begin position="558"/>
        <end position="627"/>
    </location>
</feature>
<dbReference type="InterPro" id="IPR022263">
    <property type="entry name" value="KxYKxGKxW"/>
</dbReference>
<keyword evidence="5" id="KW-1133">Transmembrane helix</keyword>
<accession>M5ABI3</accession>
<feature type="domain" description="MucBP" evidence="6">
    <location>
        <begin position="477"/>
        <end position="548"/>
    </location>
</feature>